<gene>
    <name evidence="1" type="ORF">IQ266_18275</name>
</gene>
<evidence type="ECO:0000313" key="1">
    <source>
        <dbReference type="EMBL" id="MBE9031683.1"/>
    </source>
</evidence>
<dbReference type="SUPFAM" id="SSF48452">
    <property type="entry name" value="TPR-like"/>
    <property type="match status" value="2"/>
</dbReference>
<dbReference type="EMBL" id="JADEXQ010000072">
    <property type="protein sequence ID" value="MBE9031683.1"/>
    <property type="molecule type" value="Genomic_DNA"/>
</dbReference>
<dbReference type="PANTHER" id="PTHR19959:SF119">
    <property type="entry name" value="FUNGAL LIPASE-LIKE DOMAIN-CONTAINING PROTEIN"/>
    <property type="match status" value="1"/>
</dbReference>
<organism evidence="1 2">
    <name type="scientific">Romeriopsis navalis LEGE 11480</name>
    <dbReference type="NCBI Taxonomy" id="2777977"/>
    <lineage>
        <taxon>Bacteria</taxon>
        <taxon>Bacillati</taxon>
        <taxon>Cyanobacteriota</taxon>
        <taxon>Cyanophyceae</taxon>
        <taxon>Leptolyngbyales</taxon>
        <taxon>Leptolyngbyaceae</taxon>
        <taxon>Romeriopsis</taxon>
        <taxon>Romeriopsis navalis</taxon>
    </lineage>
</organism>
<reference evidence="1" key="1">
    <citation type="submission" date="2020-10" db="EMBL/GenBank/DDBJ databases">
        <authorList>
            <person name="Castelo-Branco R."/>
            <person name="Eusebio N."/>
            <person name="Adriana R."/>
            <person name="Vieira A."/>
            <person name="Brugerolle De Fraissinette N."/>
            <person name="Rezende De Castro R."/>
            <person name="Schneider M.P."/>
            <person name="Vasconcelos V."/>
            <person name="Leao P.N."/>
        </authorList>
    </citation>
    <scope>NUCLEOTIDE SEQUENCE</scope>
    <source>
        <strain evidence="1">LEGE 11480</strain>
    </source>
</reference>
<protein>
    <recommendedName>
        <fullName evidence="3">Tetratricopeptide repeat protein</fullName>
    </recommendedName>
</protein>
<dbReference type="AlphaFoldDB" id="A0A928Z5P0"/>
<evidence type="ECO:0000313" key="2">
    <source>
        <dbReference type="Proteomes" id="UP000625316"/>
    </source>
</evidence>
<proteinExistence type="predicted"/>
<dbReference type="Proteomes" id="UP000625316">
    <property type="component" value="Unassembled WGS sequence"/>
</dbReference>
<dbReference type="RefSeq" id="WP_264326509.1">
    <property type="nucleotide sequence ID" value="NZ_JADEXQ010000072.1"/>
</dbReference>
<dbReference type="Gene3D" id="1.25.40.10">
    <property type="entry name" value="Tetratricopeptide repeat domain"/>
    <property type="match status" value="2"/>
</dbReference>
<dbReference type="InterPro" id="IPR011990">
    <property type="entry name" value="TPR-like_helical_dom_sf"/>
</dbReference>
<keyword evidence="2" id="KW-1185">Reference proteome</keyword>
<dbReference type="PANTHER" id="PTHR19959">
    <property type="entry name" value="KINESIN LIGHT CHAIN"/>
    <property type="match status" value="1"/>
</dbReference>
<accession>A0A928Z5P0</accession>
<name>A0A928Z5P0_9CYAN</name>
<comment type="caution">
    <text evidence="1">The sequence shown here is derived from an EMBL/GenBank/DDBJ whole genome shotgun (WGS) entry which is preliminary data.</text>
</comment>
<sequence length="784" mass="87680">MSELVHYLTGENQQAFVRLRLALGLNLRRQLLIAVCDDLALRNAMAEKLAHDLPRLHDLSSFIPLELGVSDRSNQIRPTDQLLTMTLHPKDATQIGQVVQGLKRDPQKPKFGVQLLGIEQLTRQPVHIQRAFLNHLRAVGRNFVHLDSNMLLWVTRPWLRSIQQSAPEFWRWRTGIFEFEGDPLPATALVNYPAITEKPLVTQPDEVPAAALLPLIQSSVDRLTQPKQPVKPVFEPDLPDAVPAVTEPLIPVLPDPQPALLQEPATESNPHDADVALPLSEADLAVTSVAELPVAPLPDLELEALSQVPVPEDDLSHLEPSQEELDLADLVLAAVMQQVSRHPEALAQTETPNLEHASFEPIRILQQVEDLQQQTAVPASFAAVYRELGDYYRNHHELTLQEDAEVAGRHLMVGIKSYELAWKFLDRHDPTVPEIHNDIANLYWMLSRTPGEAEHSLQHLETGIARYQQAIKLVDPVANPYTCAMLENNLGAAYSDLAVRCNPMENLNKSIAAYESALQKRPAEVEPRRYAATQNNLGTAYWNLGQHQALVPNLQRAIRAYGEALKIYNPEEEPLHYAMIQNNMGTAYWNLAQCDLDTDHPDDYLNTTPEDLLRLAIGAYRVALIYRTQVAAPLAHAATQNNLGTAYWHLANQPSTHPDEVQGHLLQAMDAYQSAISVSERMTQPLPFDLAATRNNLASAYHQAATNRHAQLEKQTRISYLDQAMQQHLAALQGWEIESELYETALHGLVQTIRSIHEYQGSQGQTQALSKLPAAVLTSVMKRL</sequence>
<evidence type="ECO:0008006" key="3">
    <source>
        <dbReference type="Google" id="ProtNLM"/>
    </source>
</evidence>